<evidence type="ECO:0000259" key="9">
    <source>
        <dbReference type="PROSITE" id="PS50928"/>
    </source>
</evidence>
<feature type="transmembrane region" description="Helical" evidence="7">
    <location>
        <begin position="57"/>
        <end position="78"/>
    </location>
</feature>
<dbReference type="EMBL" id="BAAAGS010000004">
    <property type="protein sequence ID" value="GAA0512762.1"/>
    <property type="molecule type" value="Genomic_DNA"/>
</dbReference>
<accession>A0ABN1C6G0</accession>
<keyword evidence="3" id="KW-1003">Cell membrane</keyword>
<keyword evidence="11" id="KW-1185">Reference proteome</keyword>
<name>A0ABN1C6G0_SACER</name>
<comment type="caution">
    <text evidence="10">The sequence shown here is derived from an EMBL/GenBank/DDBJ whole genome shotgun (WGS) entry which is preliminary data.</text>
</comment>
<feature type="transmembrane region" description="Helical" evidence="7">
    <location>
        <begin position="281"/>
        <end position="300"/>
    </location>
</feature>
<evidence type="ECO:0000313" key="10">
    <source>
        <dbReference type="EMBL" id="GAA0512762.1"/>
    </source>
</evidence>
<evidence type="ECO:0000256" key="4">
    <source>
        <dbReference type="ARBA" id="ARBA00022692"/>
    </source>
</evidence>
<feature type="transmembrane region" description="Helical" evidence="7">
    <location>
        <begin position="115"/>
        <end position="136"/>
    </location>
</feature>
<evidence type="ECO:0000256" key="7">
    <source>
        <dbReference type="RuleBase" id="RU363032"/>
    </source>
</evidence>
<keyword evidence="5 7" id="KW-1133">Transmembrane helix</keyword>
<evidence type="ECO:0000256" key="1">
    <source>
        <dbReference type="ARBA" id="ARBA00004651"/>
    </source>
</evidence>
<dbReference type="Pfam" id="PF00528">
    <property type="entry name" value="BPD_transp_1"/>
    <property type="match status" value="1"/>
</dbReference>
<evidence type="ECO:0000256" key="3">
    <source>
        <dbReference type="ARBA" id="ARBA00022475"/>
    </source>
</evidence>
<sequence>MRENRTAGAENPVTGTETRMADTENRTTDTGNQAIGPARRRRNAGSARKNGVTGRAVAAYVIAFATVAPLLWLLLAAFRPESELYSAGWPSELTLDNVAYVLTEVPFLRYLANSAFVSVTVTAIALFLHSMAAYALARLAFRGRGVAFASVVATLLISLPVILVPLFIVVRGLGMVDSYAGLIVPGLFNAFGIFLLRQFYLGVPRELEEAAHLDGCGHWRIYWHVILPLSRPMLAALAVLFFLANWNSFLWPLAVAQDESLRVVQVGIASLQGQYASKQHYVIAAAMLAALPTVLVFLVGQRWLVASLKTTGLK</sequence>
<evidence type="ECO:0000256" key="5">
    <source>
        <dbReference type="ARBA" id="ARBA00022989"/>
    </source>
</evidence>
<dbReference type="PROSITE" id="PS50928">
    <property type="entry name" value="ABC_TM1"/>
    <property type="match status" value="1"/>
</dbReference>
<feature type="domain" description="ABC transmembrane type-1" evidence="9">
    <location>
        <begin position="111"/>
        <end position="300"/>
    </location>
</feature>
<evidence type="ECO:0000313" key="11">
    <source>
        <dbReference type="Proteomes" id="UP001500729"/>
    </source>
</evidence>
<dbReference type="PANTHER" id="PTHR43744:SF12">
    <property type="entry name" value="ABC TRANSPORTER PERMEASE PROTEIN MG189-RELATED"/>
    <property type="match status" value="1"/>
</dbReference>
<feature type="transmembrane region" description="Helical" evidence="7">
    <location>
        <begin position="221"/>
        <end position="244"/>
    </location>
</feature>
<dbReference type="Gene3D" id="1.10.3720.10">
    <property type="entry name" value="MetI-like"/>
    <property type="match status" value="1"/>
</dbReference>
<comment type="subcellular location">
    <subcellularLocation>
        <location evidence="1 7">Cell membrane</location>
        <topology evidence="1 7">Multi-pass membrane protein</topology>
    </subcellularLocation>
</comment>
<dbReference type="SUPFAM" id="SSF161098">
    <property type="entry name" value="MetI-like"/>
    <property type="match status" value="1"/>
</dbReference>
<gene>
    <name evidence="10" type="ORF">GCM10009533_09560</name>
</gene>
<proteinExistence type="inferred from homology"/>
<evidence type="ECO:0000256" key="8">
    <source>
        <dbReference type="SAM" id="MobiDB-lite"/>
    </source>
</evidence>
<keyword evidence="4 7" id="KW-0812">Transmembrane</keyword>
<evidence type="ECO:0000256" key="6">
    <source>
        <dbReference type="ARBA" id="ARBA00023136"/>
    </source>
</evidence>
<evidence type="ECO:0000256" key="2">
    <source>
        <dbReference type="ARBA" id="ARBA00022448"/>
    </source>
</evidence>
<dbReference type="CDD" id="cd06261">
    <property type="entry name" value="TM_PBP2"/>
    <property type="match status" value="1"/>
</dbReference>
<organism evidence="10 11">
    <name type="scientific">Saccharopolyspora erythraea</name>
    <name type="common">Streptomyces erythraeus</name>
    <dbReference type="NCBI Taxonomy" id="1836"/>
    <lineage>
        <taxon>Bacteria</taxon>
        <taxon>Bacillati</taxon>
        <taxon>Actinomycetota</taxon>
        <taxon>Actinomycetes</taxon>
        <taxon>Pseudonocardiales</taxon>
        <taxon>Pseudonocardiaceae</taxon>
        <taxon>Saccharopolyspora</taxon>
    </lineage>
</organism>
<feature type="region of interest" description="Disordered" evidence="8">
    <location>
        <begin position="1"/>
        <end position="47"/>
    </location>
</feature>
<dbReference type="InterPro" id="IPR000515">
    <property type="entry name" value="MetI-like"/>
</dbReference>
<feature type="transmembrane region" description="Helical" evidence="7">
    <location>
        <begin position="148"/>
        <end position="173"/>
    </location>
</feature>
<comment type="similarity">
    <text evidence="7">Belongs to the binding-protein-dependent transport system permease family.</text>
</comment>
<keyword evidence="2 7" id="KW-0813">Transport</keyword>
<feature type="transmembrane region" description="Helical" evidence="7">
    <location>
        <begin position="179"/>
        <end position="200"/>
    </location>
</feature>
<dbReference type="InterPro" id="IPR035906">
    <property type="entry name" value="MetI-like_sf"/>
</dbReference>
<dbReference type="PANTHER" id="PTHR43744">
    <property type="entry name" value="ABC TRANSPORTER PERMEASE PROTEIN MG189-RELATED-RELATED"/>
    <property type="match status" value="1"/>
</dbReference>
<reference evidence="10 11" key="1">
    <citation type="journal article" date="2019" name="Int. J. Syst. Evol. Microbiol.">
        <title>The Global Catalogue of Microorganisms (GCM) 10K type strain sequencing project: providing services to taxonomists for standard genome sequencing and annotation.</title>
        <authorList>
            <consortium name="The Broad Institute Genomics Platform"/>
            <consortium name="The Broad Institute Genome Sequencing Center for Infectious Disease"/>
            <person name="Wu L."/>
            <person name="Ma J."/>
        </authorList>
    </citation>
    <scope>NUCLEOTIDE SEQUENCE [LARGE SCALE GENOMIC DNA]</scope>
    <source>
        <strain evidence="10 11">JCM 10303</strain>
    </source>
</reference>
<protein>
    <submittedName>
        <fullName evidence="10">Carbohydrate ABC transporter permease</fullName>
    </submittedName>
</protein>
<dbReference type="Proteomes" id="UP001500729">
    <property type="component" value="Unassembled WGS sequence"/>
</dbReference>
<keyword evidence="6 7" id="KW-0472">Membrane</keyword>